<dbReference type="Gene3D" id="3.40.50.280">
    <property type="entry name" value="Cobalamin-binding domain"/>
    <property type="match status" value="1"/>
</dbReference>
<dbReference type="PROSITE" id="PS51332">
    <property type="entry name" value="B12_BINDING"/>
    <property type="match status" value="1"/>
</dbReference>
<dbReference type="EMBL" id="CP157762">
    <property type="protein sequence ID" value="XBP95570.1"/>
    <property type="molecule type" value="Genomic_DNA"/>
</dbReference>
<evidence type="ECO:0000313" key="2">
    <source>
        <dbReference type="EMBL" id="XBP95570.1"/>
    </source>
</evidence>
<dbReference type="GO" id="GO:0046872">
    <property type="term" value="F:metal ion binding"/>
    <property type="evidence" value="ECO:0007669"/>
    <property type="project" value="InterPro"/>
</dbReference>
<protein>
    <submittedName>
        <fullName evidence="2">Cobalamin-dependent protein</fullName>
    </submittedName>
</protein>
<dbReference type="InterPro" id="IPR036724">
    <property type="entry name" value="Cobalamin-bd_sf"/>
</dbReference>
<name>A0AAU7MD69_9ACTN</name>
<dbReference type="EMBL" id="CP159342">
    <property type="protein sequence ID" value="XCH76273.1"/>
    <property type="molecule type" value="Genomic_DNA"/>
</dbReference>
<accession>A0AAU7MD69</accession>
<reference evidence="3" key="2">
    <citation type="submission" date="2024-06" db="EMBL/GenBank/DDBJ databases">
        <title>Micromonospora mangrovi CCTCC AA 2012012 genome sequences.</title>
        <authorList>
            <person name="Gao J."/>
        </authorList>
    </citation>
    <scope>NUCLEOTIDE SEQUENCE</scope>
    <source>
        <strain evidence="3">CCTCC AA 2012012</strain>
    </source>
</reference>
<evidence type="ECO:0000259" key="1">
    <source>
        <dbReference type="PROSITE" id="PS51332"/>
    </source>
</evidence>
<sequence>MGNHDATAAPVTARLNIVISGVSSDAHTWNLVFLQLLLQEWGHQVTNLGPCVPEALLVDECARATPHLVVVSSVNGHGFHDGLRLIGALRQRTDTTRLPVVIGGKLGVTGEQGAADRVATLLAAGYDAVFGDDVVGVAGEDVDPFAETLRTFRSFVDSLPAAVTC</sequence>
<evidence type="ECO:0000313" key="3">
    <source>
        <dbReference type="EMBL" id="XCH76273.1"/>
    </source>
</evidence>
<dbReference type="GO" id="GO:0031419">
    <property type="term" value="F:cobalamin binding"/>
    <property type="evidence" value="ECO:0007669"/>
    <property type="project" value="InterPro"/>
</dbReference>
<dbReference type="AlphaFoldDB" id="A0AAU7MD69"/>
<dbReference type="Pfam" id="PF02310">
    <property type="entry name" value="B12-binding"/>
    <property type="match status" value="1"/>
</dbReference>
<dbReference type="SUPFAM" id="SSF52242">
    <property type="entry name" value="Cobalamin (vitamin B12)-binding domain"/>
    <property type="match status" value="1"/>
</dbReference>
<reference evidence="2" key="1">
    <citation type="submission" date="2024-01" db="EMBL/GenBank/DDBJ databases">
        <title>The genome sequence of Micromonospora mangrovi CCTCC AA 2012012.</title>
        <authorList>
            <person name="Gao J."/>
        </authorList>
    </citation>
    <scope>NUCLEOTIDE SEQUENCE</scope>
    <source>
        <strain evidence="2">CCTCC AA 2012012</strain>
    </source>
</reference>
<gene>
    <name evidence="3" type="ORF">ABUL08_09335</name>
    <name evidence="2" type="ORF">VK199_09290</name>
</gene>
<feature type="domain" description="B12-binding" evidence="1">
    <location>
        <begin position="14"/>
        <end position="152"/>
    </location>
</feature>
<dbReference type="RefSeq" id="WP_350936507.1">
    <property type="nucleotide sequence ID" value="NZ_CP157762.1"/>
</dbReference>
<organism evidence="2">
    <name type="scientific">Micromonospora sp. CCTCC AA 2012012</name>
    <dbReference type="NCBI Taxonomy" id="3111921"/>
    <lineage>
        <taxon>Bacteria</taxon>
        <taxon>Bacillati</taxon>
        <taxon>Actinomycetota</taxon>
        <taxon>Actinomycetes</taxon>
        <taxon>Micromonosporales</taxon>
        <taxon>Micromonosporaceae</taxon>
        <taxon>Micromonospora</taxon>
    </lineage>
</organism>
<dbReference type="InterPro" id="IPR006158">
    <property type="entry name" value="Cobalamin-bd"/>
</dbReference>
<proteinExistence type="predicted"/>